<evidence type="ECO:0000313" key="2">
    <source>
        <dbReference type="Proteomes" id="UP000254052"/>
    </source>
</evidence>
<name>A0A377BFR1_ECOLX</name>
<reference evidence="1 2" key="1">
    <citation type="submission" date="2018-06" db="EMBL/GenBank/DDBJ databases">
        <authorList>
            <consortium name="Pathogen Informatics"/>
            <person name="Doyle S."/>
        </authorList>
    </citation>
    <scope>NUCLEOTIDE SEQUENCE [LARGE SCALE GENOMIC DNA]</scope>
    <source>
        <strain evidence="1 2">NCTC9962</strain>
    </source>
</reference>
<dbReference type="AlphaFoldDB" id="A0A377BFR1"/>
<sequence>MNIMMPLKASRSYNAAYLGLFNIQRIYRDKLQKIKANSHLAAIDFSIVGLMDEAKDELRLLGGWSHNSHMPDLYAKRFLSQQANTAIFSEL</sequence>
<accession>A0A377BFR1</accession>
<dbReference type="Proteomes" id="UP000254052">
    <property type="component" value="Unassembled WGS sequence"/>
</dbReference>
<gene>
    <name evidence="1" type="ORF">NCTC9962_05178</name>
</gene>
<dbReference type="EMBL" id="UGED01000009">
    <property type="protein sequence ID" value="STL59728.1"/>
    <property type="molecule type" value="Genomic_DNA"/>
</dbReference>
<organism evidence="1 2">
    <name type="scientific">Escherichia coli</name>
    <dbReference type="NCBI Taxonomy" id="562"/>
    <lineage>
        <taxon>Bacteria</taxon>
        <taxon>Pseudomonadati</taxon>
        <taxon>Pseudomonadota</taxon>
        <taxon>Gammaproteobacteria</taxon>
        <taxon>Enterobacterales</taxon>
        <taxon>Enterobacteriaceae</taxon>
        <taxon>Escherichia</taxon>
    </lineage>
</organism>
<protein>
    <submittedName>
        <fullName evidence="1">Phage integrase</fullName>
    </submittedName>
</protein>
<evidence type="ECO:0000313" key="1">
    <source>
        <dbReference type="EMBL" id="STL59728.1"/>
    </source>
</evidence>
<proteinExistence type="predicted"/>